<dbReference type="RefSeq" id="WP_137280873.1">
    <property type="nucleotide sequence ID" value="NZ_BSTG01000002.1"/>
</dbReference>
<sequence>MKADALTPRQLFDGKMHYEIPSFQRPYVWNEEDQWAPLWEDILRVAVSYLPSESGAAVDPERHFLGAIVYESRPPVVGDVTRHLVIDGQQRTTTLQLVIDAVQSAIAERGHETLAEDLEDLALNKSAAFRGKPERFKLWPSRQDRAAFEQAMDDTHPSDGEHRVLEAHRFFHREARTWLEGKPDDDGALPPGTEEQRAWALTSTLQDGLYVVAINLTGHDDSQLIFETLNDRGTPLLKADLIKNWVYKVGSSVGADVEAWPDTHWVDFDDTWWRAEISQGRHTRSRIDIFLQYWLTMRMRDEVKTENVFRTFTQYAQPHMTDAAGAEAFLGAMRRDADTYRQLAQLDPTSPEGSFYSRVVETMELAATSPLLLWFVSENHAVPTAQAAVGLNALESWVIRRTLVRATMKGVNQLMVAILKVVADAPVETAGDAVRDYLARQTADARYWPTDEEMLATLPGLRLYGNIRQARIAEVLWAVETSLRTKFNENLPQPPKLQVEHVMPQGWRTHWDTEPPLGIEEAAARDQLVNTLGNLTLVTQPLNGSLSHRPWTDTEASGMKTGGMAGRGKRGLLEEFALLVLTKHIVTHHPDAWTEDDIRARSTALTKAICAVWPGPPAVEPTADDHAVPGEVITESSGSATLAEVPWTEPELTDLAGRCAPTTLAVLDFVATEQVGDLLRGGDFASLDLTSAQIAGVSGALSRMVYSRYQRSNPPLGFVNVAGQWHYRMEAANAELWRKIRELPTKLTVTTEES</sequence>
<dbReference type="EMBL" id="BSTG01000002">
    <property type="protein sequence ID" value="GLY57398.1"/>
    <property type="molecule type" value="Genomic_DNA"/>
</dbReference>
<protein>
    <submittedName>
        <fullName evidence="4">DUF262 domain-containing protein</fullName>
    </submittedName>
</protein>
<feature type="domain" description="GmrSD restriction endonucleases N-terminal" evidence="1">
    <location>
        <begin position="10"/>
        <end position="246"/>
    </location>
</feature>
<dbReference type="Proteomes" id="UP001165168">
    <property type="component" value="Unassembled WGS sequence"/>
</dbReference>
<dbReference type="Proteomes" id="UP000319068">
    <property type="component" value="Chromosome"/>
</dbReference>
<dbReference type="AlphaFoldDB" id="A0AAV5P714"/>
<organism evidence="3 6">
    <name type="scientific">Cellulosimicrobium cellulans</name>
    <name type="common">Arthrobacter luteus</name>
    <dbReference type="NCBI Taxonomy" id="1710"/>
    <lineage>
        <taxon>Bacteria</taxon>
        <taxon>Bacillati</taxon>
        <taxon>Actinomycetota</taxon>
        <taxon>Actinomycetes</taxon>
        <taxon>Micrococcales</taxon>
        <taxon>Promicromonosporaceae</taxon>
        <taxon>Cellulosimicrobium</taxon>
    </lineage>
</organism>
<feature type="domain" description="GmrSD restriction endonucleases C-terminal" evidence="2">
    <location>
        <begin position="448"/>
        <end position="607"/>
    </location>
</feature>
<evidence type="ECO:0000313" key="3">
    <source>
        <dbReference type="EMBL" id="GLY57398.1"/>
    </source>
</evidence>
<dbReference type="Pfam" id="PF07510">
    <property type="entry name" value="GmrSD_C"/>
    <property type="match status" value="1"/>
</dbReference>
<dbReference type="PANTHER" id="PTHR35149:SF1">
    <property type="entry name" value="DUF5655 DOMAIN-CONTAINING PROTEIN"/>
    <property type="match status" value="1"/>
</dbReference>
<evidence type="ECO:0000259" key="1">
    <source>
        <dbReference type="Pfam" id="PF03235"/>
    </source>
</evidence>
<evidence type="ECO:0000313" key="4">
    <source>
        <dbReference type="EMBL" id="QDP73870.1"/>
    </source>
</evidence>
<evidence type="ECO:0000313" key="5">
    <source>
        <dbReference type="Proteomes" id="UP000319068"/>
    </source>
</evidence>
<reference evidence="4 5" key="1">
    <citation type="submission" date="2019-07" db="EMBL/GenBank/DDBJ databases">
        <title>Complete Genome Sequence and Methylome Analysis of Arthrobacter luteus NEB113.</title>
        <authorList>
            <person name="Fomenkov A."/>
            <person name="Anton B.P."/>
            <person name="Vincze T."/>
            <person name="Roberts R.J."/>
        </authorList>
    </citation>
    <scope>NUCLEOTIDE SEQUENCE [LARGE SCALE GENOMIC DNA]</scope>
    <source>
        <strain evidence="4 5">NEB113</strain>
    </source>
</reference>
<name>A0AAV5P714_CELCE</name>
<accession>A0AAV5P714</accession>
<evidence type="ECO:0000259" key="2">
    <source>
        <dbReference type="Pfam" id="PF07510"/>
    </source>
</evidence>
<dbReference type="InterPro" id="IPR011089">
    <property type="entry name" value="GmrSD_C"/>
</dbReference>
<gene>
    <name evidence="3" type="ORF">Ccel01_20000</name>
    <name evidence="4" type="ORF">FOG94_00720</name>
</gene>
<dbReference type="InterPro" id="IPR004919">
    <property type="entry name" value="GmrSD_N"/>
</dbReference>
<evidence type="ECO:0000313" key="6">
    <source>
        <dbReference type="Proteomes" id="UP001165168"/>
    </source>
</evidence>
<reference evidence="3" key="2">
    <citation type="submission" date="2023-03" db="EMBL/GenBank/DDBJ databases">
        <title>Cellulosimicrobium cellulans NBRC 103059.</title>
        <authorList>
            <person name="Ichikawa N."/>
            <person name="Sato H."/>
            <person name="Tonouchi N."/>
        </authorList>
    </citation>
    <scope>NUCLEOTIDE SEQUENCE</scope>
    <source>
        <strain evidence="3">NBRC 103059</strain>
    </source>
</reference>
<dbReference type="PANTHER" id="PTHR35149">
    <property type="entry name" value="SLL5132 PROTEIN"/>
    <property type="match status" value="1"/>
</dbReference>
<proteinExistence type="predicted"/>
<dbReference type="Pfam" id="PF03235">
    <property type="entry name" value="GmrSD_N"/>
    <property type="match status" value="1"/>
</dbReference>
<dbReference type="EMBL" id="CP041694">
    <property type="protein sequence ID" value="QDP73870.1"/>
    <property type="molecule type" value="Genomic_DNA"/>
</dbReference>
<keyword evidence="5" id="KW-1185">Reference proteome</keyword>